<name>A0A9W5QFU4_BACCE</name>
<sequence>MLTELQKNFLSKLKISSKESIQFDTLHQILLQMAHLIPCENIDIMEGHPQKISRVNLEEKLLLNNHGGLCML</sequence>
<evidence type="ECO:0000313" key="2">
    <source>
        <dbReference type="EMBL" id="EOP62217.1"/>
    </source>
</evidence>
<dbReference type="Gene3D" id="3.30.2140.20">
    <property type="match status" value="1"/>
</dbReference>
<evidence type="ECO:0000313" key="3">
    <source>
        <dbReference type="Proteomes" id="UP000013989"/>
    </source>
</evidence>
<dbReference type="EMBL" id="AHEJ01000070">
    <property type="protein sequence ID" value="EOP62217.1"/>
    <property type="molecule type" value="Genomic_DNA"/>
</dbReference>
<reference evidence="2 3" key="1">
    <citation type="submission" date="2012-12" db="EMBL/GenBank/DDBJ databases">
        <title>The Genome Sequence of Bacillus cereus ISP2954.</title>
        <authorList>
            <consortium name="The Broad Institute Genome Sequencing Platform"/>
            <consortium name="The Broad Institute Genome Sequencing Center for Infectious Disease"/>
            <person name="Feldgarden M."/>
            <person name="Van der Auwera G.A."/>
            <person name="Mahillon J."/>
            <person name="Duprez V."/>
            <person name="Timmery S."/>
            <person name="Mattelet C."/>
            <person name="Dierick K."/>
            <person name="Sun M."/>
            <person name="Yu Z."/>
            <person name="Zhu L."/>
            <person name="Hu X."/>
            <person name="Shank E.B."/>
            <person name="Swiecicka I."/>
            <person name="Hansen B.M."/>
            <person name="Andrup L."/>
            <person name="Walker B."/>
            <person name="Young S.K."/>
            <person name="Zeng Q."/>
            <person name="Gargeya S."/>
            <person name="Fitzgerald M."/>
            <person name="Haas B."/>
            <person name="Abouelleil A."/>
            <person name="Alvarado L."/>
            <person name="Arachchi H.M."/>
            <person name="Berlin A.M."/>
            <person name="Chapman S.B."/>
            <person name="Dewar J."/>
            <person name="Goldberg J."/>
            <person name="Griggs A."/>
            <person name="Gujja S."/>
            <person name="Hansen M."/>
            <person name="Howarth C."/>
            <person name="Imamovic A."/>
            <person name="Larimer J."/>
            <person name="McCowan C."/>
            <person name="Murphy C."/>
            <person name="Neiman D."/>
            <person name="Pearson M."/>
            <person name="Priest M."/>
            <person name="Roberts A."/>
            <person name="Saif S."/>
            <person name="Shea T."/>
            <person name="Sisk P."/>
            <person name="Sykes S."/>
            <person name="Wortman J."/>
            <person name="Nusbaum C."/>
            <person name="Birren B."/>
        </authorList>
    </citation>
    <scope>NUCLEOTIDE SEQUENCE [LARGE SCALE GENOMIC DNA]</scope>
    <source>
        <strain evidence="2 3">ISP2954</strain>
    </source>
</reference>
<evidence type="ECO:0008006" key="4">
    <source>
        <dbReference type="Google" id="ProtNLM"/>
    </source>
</evidence>
<dbReference type="AlphaFoldDB" id="A0A9W5QFU4"/>
<dbReference type="InterPro" id="IPR001447">
    <property type="entry name" value="Arylamine_N-AcTrfase"/>
</dbReference>
<comment type="similarity">
    <text evidence="1">Belongs to the arylamine N-acetyltransferase family.</text>
</comment>
<dbReference type="Proteomes" id="UP000013989">
    <property type="component" value="Unassembled WGS sequence"/>
</dbReference>
<dbReference type="SUPFAM" id="SSF54001">
    <property type="entry name" value="Cysteine proteinases"/>
    <property type="match status" value="1"/>
</dbReference>
<proteinExistence type="inferred from homology"/>
<dbReference type="SMR" id="A0A9W5QFU4"/>
<evidence type="ECO:0000256" key="1">
    <source>
        <dbReference type="ARBA" id="ARBA00006547"/>
    </source>
</evidence>
<gene>
    <name evidence="2" type="ORF">IGU_05592</name>
</gene>
<dbReference type="Pfam" id="PF00797">
    <property type="entry name" value="Acetyltransf_2"/>
    <property type="match status" value="1"/>
</dbReference>
<dbReference type="InterPro" id="IPR038765">
    <property type="entry name" value="Papain-like_cys_pep_sf"/>
</dbReference>
<dbReference type="InterPro" id="IPR053710">
    <property type="entry name" value="Arylamine_NAT_domain_sf"/>
</dbReference>
<accession>A0A9W5QFU4</accession>
<dbReference type="GO" id="GO:0016407">
    <property type="term" value="F:acetyltransferase activity"/>
    <property type="evidence" value="ECO:0007669"/>
    <property type="project" value="InterPro"/>
</dbReference>
<comment type="caution">
    <text evidence="2">The sequence shown here is derived from an EMBL/GenBank/DDBJ whole genome shotgun (WGS) entry which is preliminary data.</text>
</comment>
<organism evidence="2 3">
    <name type="scientific">Bacillus cereus ISP2954</name>
    <dbReference type="NCBI Taxonomy" id="1053215"/>
    <lineage>
        <taxon>Bacteria</taxon>
        <taxon>Bacillati</taxon>
        <taxon>Bacillota</taxon>
        <taxon>Bacilli</taxon>
        <taxon>Bacillales</taxon>
        <taxon>Bacillaceae</taxon>
        <taxon>Bacillus</taxon>
        <taxon>Bacillus cereus group</taxon>
    </lineage>
</organism>
<protein>
    <recommendedName>
        <fullName evidence="4">N-hydroxyarylamine O-acetyltransferase</fullName>
    </recommendedName>
</protein>